<feature type="non-terminal residue" evidence="2">
    <location>
        <position position="91"/>
    </location>
</feature>
<dbReference type="EC" id="3.6.1.7" evidence="2"/>
<reference evidence="2" key="1">
    <citation type="submission" date="2020-02" db="EMBL/GenBank/DDBJ databases">
        <authorList>
            <person name="Meier V. D."/>
        </authorList>
    </citation>
    <scope>NUCLEOTIDE SEQUENCE</scope>
    <source>
        <strain evidence="2">AVDCRST_MAG40</strain>
    </source>
</reference>
<feature type="compositionally biased region" description="Low complexity" evidence="1">
    <location>
        <begin position="30"/>
        <end position="39"/>
    </location>
</feature>
<proteinExistence type="predicted"/>
<dbReference type="GO" id="GO:0003998">
    <property type="term" value="F:acylphosphatase activity"/>
    <property type="evidence" value="ECO:0007669"/>
    <property type="project" value="UniProtKB-EC"/>
</dbReference>
<accession>A0A6J4LFC1</accession>
<evidence type="ECO:0000313" key="2">
    <source>
        <dbReference type="EMBL" id="CAA9331206.1"/>
    </source>
</evidence>
<dbReference type="EMBL" id="CADCTX010000591">
    <property type="protein sequence ID" value="CAA9331206.1"/>
    <property type="molecule type" value="Genomic_DNA"/>
</dbReference>
<feature type="region of interest" description="Disordered" evidence="1">
    <location>
        <begin position="1"/>
        <end position="62"/>
    </location>
</feature>
<dbReference type="AlphaFoldDB" id="A0A6J4LFC1"/>
<sequence>GCDDLRGTRPRPGRRLPLVRHQRRPRPRPRGVGAQPPRRLGGGARCGPRAGARRVRERASRGPGRFACRIGVTTRLGTGHRPAVSVHSVEV</sequence>
<evidence type="ECO:0000256" key="1">
    <source>
        <dbReference type="SAM" id="MobiDB-lite"/>
    </source>
</evidence>
<name>A0A6J4LFC1_9BACT</name>
<protein>
    <submittedName>
        <fullName evidence="2">Acylphosphate phosphohydrolase, putative</fullName>
        <ecNumber evidence="2">3.6.1.7</ecNumber>
    </submittedName>
</protein>
<gene>
    <name evidence="2" type="ORF">AVDCRST_MAG40-1910</name>
</gene>
<feature type="compositionally biased region" description="Basic residues" evidence="1">
    <location>
        <begin position="8"/>
        <end position="29"/>
    </location>
</feature>
<feature type="non-terminal residue" evidence="2">
    <location>
        <position position="1"/>
    </location>
</feature>
<keyword evidence="2" id="KW-0378">Hydrolase</keyword>
<organism evidence="2">
    <name type="scientific">uncultured Gemmatimonadaceae bacterium</name>
    <dbReference type="NCBI Taxonomy" id="246130"/>
    <lineage>
        <taxon>Bacteria</taxon>
        <taxon>Pseudomonadati</taxon>
        <taxon>Gemmatimonadota</taxon>
        <taxon>Gemmatimonadia</taxon>
        <taxon>Gemmatimonadales</taxon>
        <taxon>Gemmatimonadaceae</taxon>
        <taxon>environmental samples</taxon>
    </lineage>
</organism>